<dbReference type="InterPro" id="IPR001138">
    <property type="entry name" value="Zn2Cys6_DnaBD"/>
</dbReference>
<dbReference type="SMART" id="SM00066">
    <property type="entry name" value="GAL4"/>
    <property type="match status" value="1"/>
</dbReference>
<evidence type="ECO:0000259" key="3">
    <source>
        <dbReference type="PROSITE" id="PS50048"/>
    </source>
</evidence>
<dbReference type="PROSITE" id="PS00463">
    <property type="entry name" value="ZN2_CY6_FUNGAL_1"/>
    <property type="match status" value="1"/>
</dbReference>
<evidence type="ECO:0000256" key="2">
    <source>
        <dbReference type="ARBA" id="ARBA00023242"/>
    </source>
</evidence>
<dbReference type="PROSITE" id="PS50048">
    <property type="entry name" value="ZN2_CY6_FUNGAL_2"/>
    <property type="match status" value="1"/>
</dbReference>
<accession>A0A6A6RL86</accession>
<dbReference type="PANTHER" id="PTHR37534">
    <property type="entry name" value="TRANSCRIPTIONAL ACTIVATOR PROTEIN UGA3"/>
    <property type="match status" value="1"/>
</dbReference>
<dbReference type="GO" id="GO:0005634">
    <property type="term" value="C:nucleus"/>
    <property type="evidence" value="ECO:0007669"/>
    <property type="project" value="UniProtKB-SubCell"/>
</dbReference>
<feature type="domain" description="Zn(2)-C6 fungal-type" evidence="3">
    <location>
        <begin position="21"/>
        <end position="51"/>
    </location>
</feature>
<gene>
    <name evidence="4" type="ORF">P280DRAFT_474380</name>
</gene>
<reference evidence="4" key="1">
    <citation type="journal article" date="2020" name="Stud. Mycol.">
        <title>101 Dothideomycetes genomes: a test case for predicting lifestyles and emergence of pathogens.</title>
        <authorList>
            <person name="Haridas S."/>
            <person name="Albert R."/>
            <person name="Binder M."/>
            <person name="Bloem J."/>
            <person name="Labutti K."/>
            <person name="Salamov A."/>
            <person name="Andreopoulos B."/>
            <person name="Baker S."/>
            <person name="Barry K."/>
            <person name="Bills G."/>
            <person name="Bluhm B."/>
            <person name="Cannon C."/>
            <person name="Castanera R."/>
            <person name="Culley D."/>
            <person name="Daum C."/>
            <person name="Ezra D."/>
            <person name="Gonzalez J."/>
            <person name="Henrissat B."/>
            <person name="Kuo A."/>
            <person name="Liang C."/>
            <person name="Lipzen A."/>
            <person name="Lutzoni F."/>
            <person name="Magnuson J."/>
            <person name="Mondo S."/>
            <person name="Nolan M."/>
            <person name="Ohm R."/>
            <person name="Pangilinan J."/>
            <person name="Park H.-J."/>
            <person name="Ramirez L."/>
            <person name="Alfaro M."/>
            <person name="Sun H."/>
            <person name="Tritt A."/>
            <person name="Yoshinaga Y."/>
            <person name="Zwiers L.-H."/>
            <person name="Turgeon B."/>
            <person name="Goodwin S."/>
            <person name="Spatafora J."/>
            <person name="Crous P."/>
            <person name="Grigoriev I."/>
        </authorList>
    </citation>
    <scope>NUCLEOTIDE SEQUENCE</scope>
    <source>
        <strain evidence="4">CBS 473.64</strain>
    </source>
</reference>
<proteinExistence type="predicted"/>
<keyword evidence="2" id="KW-0539">Nucleus</keyword>
<dbReference type="CDD" id="cd00067">
    <property type="entry name" value="GAL4"/>
    <property type="match status" value="1"/>
</dbReference>
<keyword evidence="5" id="KW-1185">Reference proteome</keyword>
<dbReference type="Pfam" id="PF00172">
    <property type="entry name" value="Zn_clus"/>
    <property type="match status" value="1"/>
</dbReference>
<protein>
    <submittedName>
        <fullName evidence="4">Putative Zn(II)2Cys6 transcription factor-like protein</fullName>
    </submittedName>
</protein>
<dbReference type="Proteomes" id="UP000799753">
    <property type="component" value="Unassembled WGS sequence"/>
</dbReference>
<sequence>MGDAPSSKPRQRKFAPRSRQGCLTCRARRKRCDGQRPGCQNCTRLNLSCEWQAPRRVINTECSKATDDRIPSSPVSETALIGSPKPALDVWDSLPSDEVSERKHFLRYYVDAFVPSVSVADTPHSFYTALYIPWAFSSDGVLNAIIALSAAQLARRTPTTDRAQHLRSVSAKHQRKCYAYLADRVPERNSGPPRDAHQVIGIILLLVGLEALNGEKSTRWLSQMKCVRDILNLLSAVNNFTDDWEVDSLRRHFTYHNAMASLMSRVSRPGAEPESLLESDFSLAVSASGNPLTVDPLMGIGYYMCRLISRIQYVTSVNPAFPSITQAAFASIDLDIQNWTYGSPLGFPGLDLPHALDLIALAEAYRLAALIQLYRTSAVHKSMIPGCASRAMDFMSRIPPGSPAESSMLYPIFLAGAELDNEPEISKCFKRLKEIQARNCYENVGIVQKVLEEVWRPALNGQEKRDWEEVLKEWGWSFTLG</sequence>
<dbReference type="GO" id="GO:0008270">
    <property type="term" value="F:zinc ion binding"/>
    <property type="evidence" value="ECO:0007669"/>
    <property type="project" value="InterPro"/>
</dbReference>
<evidence type="ECO:0000313" key="4">
    <source>
        <dbReference type="EMBL" id="KAF2634784.1"/>
    </source>
</evidence>
<dbReference type="GO" id="GO:0045944">
    <property type="term" value="P:positive regulation of transcription by RNA polymerase II"/>
    <property type="evidence" value="ECO:0007669"/>
    <property type="project" value="TreeGrafter"/>
</dbReference>
<dbReference type="GO" id="GO:0000981">
    <property type="term" value="F:DNA-binding transcription factor activity, RNA polymerase II-specific"/>
    <property type="evidence" value="ECO:0007669"/>
    <property type="project" value="InterPro"/>
</dbReference>
<dbReference type="CDD" id="cd12148">
    <property type="entry name" value="fungal_TF_MHR"/>
    <property type="match status" value="1"/>
</dbReference>
<evidence type="ECO:0000256" key="1">
    <source>
        <dbReference type="ARBA" id="ARBA00004123"/>
    </source>
</evidence>
<organism evidence="4 5">
    <name type="scientific">Massarina eburnea CBS 473.64</name>
    <dbReference type="NCBI Taxonomy" id="1395130"/>
    <lineage>
        <taxon>Eukaryota</taxon>
        <taxon>Fungi</taxon>
        <taxon>Dikarya</taxon>
        <taxon>Ascomycota</taxon>
        <taxon>Pezizomycotina</taxon>
        <taxon>Dothideomycetes</taxon>
        <taxon>Pleosporomycetidae</taxon>
        <taxon>Pleosporales</taxon>
        <taxon>Massarineae</taxon>
        <taxon>Massarinaceae</taxon>
        <taxon>Massarina</taxon>
    </lineage>
</organism>
<dbReference type="AlphaFoldDB" id="A0A6A6RL86"/>
<comment type="subcellular location">
    <subcellularLocation>
        <location evidence="1">Nucleus</location>
    </subcellularLocation>
</comment>
<dbReference type="SUPFAM" id="SSF57701">
    <property type="entry name" value="Zn2/Cys6 DNA-binding domain"/>
    <property type="match status" value="1"/>
</dbReference>
<name>A0A6A6RL86_9PLEO</name>
<dbReference type="Pfam" id="PF11951">
    <property type="entry name" value="Fungal_trans_2"/>
    <property type="match status" value="1"/>
</dbReference>
<dbReference type="InterPro" id="IPR036864">
    <property type="entry name" value="Zn2-C6_fun-type_DNA-bd_sf"/>
</dbReference>
<dbReference type="InterPro" id="IPR021858">
    <property type="entry name" value="Fun_TF"/>
</dbReference>
<dbReference type="OrthoDB" id="3509362at2759"/>
<dbReference type="PANTHER" id="PTHR37534:SF7">
    <property type="entry name" value="TRANSCRIPTIONAL ACTIVATOR PROTEIN UGA3"/>
    <property type="match status" value="1"/>
</dbReference>
<dbReference type="EMBL" id="MU006814">
    <property type="protein sequence ID" value="KAF2634784.1"/>
    <property type="molecule type" value="Genomic_DNA"/>
</dbReference>
<dbReference type="GO" id="GO:0000976">
    <property type="term" value="F:transcription cis-regulatory region binding"/>
    <property type="evidence" value="ECO:0007669"/>
    <property type="project" value="TreeGrafter"/>
</dbReference>
<dbReference type="Gene3D" id="4.10.240.10">
    <property type="entry name" value="Zn(2)-C6 fungal-type DNA-binding domain"/>
    <property type="match status" value="1"/>
</dbReference>
<evidence type="ECO:0000313" key="5">
    <source>
        <dbReference type="Proteomes" id="UP000799753"/>
    </source>
</evidence>